<dbReference type="EMBL" id="LBZM01000006">
    <property type="protein sequence ID" value="KKR72384.1"/>
    <property type="molecule type" value="Genomic_DNA"/>
</dbReference>
<protein>
    <submittedName>
        <fullName evidence="1">Uncharacterized protein</fullName>
    </submittedName>
</protein>
<proteinExistence type="predicted"/>
<sequence length="536" mass="59992">MNSEQLSRRDFLRSGIRLPSAGAPTEPLSPENLDLFTIAHSNLAQAEAIQSFAQNVLGKAIEPDEIESRLQGKTSALISAITNNQSISRRDFTHQLLLPIIELFKPRDIPSEFELRQLYSAIGIEIGNFSITFNSSIGEEDAAHALIGASLEVVSHAIQDGDRTMVFDHISSLTFRSTQPQQPSYTIMDIPIGKTVGEMEVYLGPVTSQRTVARNEATETGHVPDEIQATVFTNQRPDNSIIWSTMVDGYTSYARHYLILQLWLNSWKEGFELPEHLERFGWVKPNDREIIEMTDRELTLHGFRPVFSEDMRAWMSLSRYTSKQLLTVPHHHLLYEVLASVYANEMISTGIQPHEAALLYANLQDEKTLPSGLSDNCHAVEKGLRDLGFFSPVPEQATEAQLYTPYQAVFYSLQPPEIQNDYTHVVFIDTFAAGQDADGSPIALGTADPGIYRIEIHDGQDTYVATADNSIIFDRYGDIVSVVYLPDTFTATKDGLIHEVLLSGKSITLYTQIEIGTSQGLQTFQKKHRIDNLRVS</sequence>
<dbReference type="AlphaFoldDB" id="A0A0G0T5V8"/>
<evidence type="ECO:0000313" key="2">
    <source>
        <dbReference type="Proteomes" id="UP000034664"/>
    </source>
</evidence>
<dbReference type="Proteomes" id="UP000034664">
    <property type="component" value="Unassembled WGS sequence"/>
</dbReference>
<comment type="caution">
    <text evidence="1">The sequence shown here is derived from an EMBL/GenBank/DDBJ whole genome shotgun (WGS) entry which is preliminary data.</text>
</comment>
<gene>
    <name evidence="1" type="ORF">UU14_C0006G0023</name>
</gene>
<evidence type="ECO:0000313" key="1">
    <source>
        <dbReference type="EMBL" id="KKR72384.1"/>
    </source>
</evidence>
<reference evidence="1 2" key="1">
    <citation type="journal article" date="2015" name="Nature">
        <title>rRNA introns, odd ribosomes, and small enigmatic genomes across a large radiation of phyla.</title>
        <authorList>
            <person name="Brown C.T."/>
            <person name="Hug L.A."/>
            <person name="Thomas B.C."/>
            <person name="Sharon I."/>
            <person name="Castelle C.J."/>
            <person name="Singh A."/>
            <person name="Wilkins M.J."/>
            <person name="Williams K.H."/>
            <person name="Banfield J.F."/>
        </authorList>
    </citation>
    <scope>NUCLEOTIDE SEQUENCE [LARGE SCALE GENOMIC DNA]</scope>
</reference>
<accession>A0A0G0T5V8</accession>
<name>A0A0G0T5V8_9BACT</name>
<organism evidence="1 2">
    <name type="scientific">Candidatus Roizmanbacteria bacterium GW2011_GWB1_40_7</name>
    <dbReference type="NCBI Taxonomy" id="1618482"/>
    <lineage>
        <taxon>Bacteria</taxon>
        <taxon>Candidatus Roizmaniibacteriota</taxon>
    </lineage>
</organism>